<dbReference type="FunFam" id="3.40.640.10:FF:000033">
    <property type="entry name" value="Aspartate aminotransferase"/>
    <property type="match status" value="1"/>
</dbReference>
<dbReference type="InterPro" id="IPR004839">
    <property type="entry name" value="Aminotransferase_I/II_large"/>
</dbReference>
<sequence>MPTTTSPAEKYLTRRVRSMQESQTMRISALANAMKAEGKDIVSLSAGEPDFPTPDFVNLAGIEAIRSGFTRYTANSGIPELKKAIVEKFRRDNGLEFQTNQVMVSNGGKQTLANTFLALCEEGDEVLIPAPFWVSFPEMVRLAGATPVTVPTSIENGYKMTPADLTAAITPATRMLVLNSPSNPSGSVYSEAEVRALMDVLKGREIFVLSDEMYDMIVYGGVKAFSPARIPEMKEWVIVSNGVSKTYAMTGWRIGYLAGPKWIIDACDKIQSQTTSNPNAIAQKAAVAALEGDQSVVEERRREFEKRRDFMFHALNAIPGVEATLPEGAFYIFPSIRGIIGRTLGGKVMKDSADVAEYLLKEHYVATVPGDAFGAPENLRLSYAASIASLEEAVLRISRAFQ</sequence>
<accession>A0A165MI41</accession>
<keyword evidence="3 6" id="KW-0032">Aminotransferase</keyword>
<gene>
    <name evidence="8" type="ORF">A3K90_05715</name>
</gene>
<comment type="caution">
    <text evidence="8">The sequence shown here is derived from an EMBL/GenBank/DDBJ whole genome shotgun (WGS) entry which is preliminary data.</text>
</comment>
<dbReference type="InterPro" id="IPR015422">
    <property type="entry name" value="PyrdxlP-dep_Trfase_small"/>
</dbReference>
<dbReference type="PANTHER" id="PTHR46383:SF1">
    <property type="entry name" value="ASPARTATE AMINOTRANSFERASE"/>
    <property type="match status" value="1"/>
</dbReference>
<dbReference type="InterPro" id="IPR015421">
    <property type="entry name" value="PyrdxlP-dep_Trfase_major"/>
</dbReference>
<dbReference type="SUPFAM" id="SSF53383">
    <property type="entry name" value="PLP-dependent transferases"/>
    <property type="match status" value="1"/>
</dbReference>
<keyword evidence="4 6" id="KW-0808">Transferase</keyword>
<keyword evidence="5" id="KW-0663">Pyridoxal phosphate</keyword>
<organism evidence="8 9">
    <name type="scientific">Pelodictyon luteolum</name>
    <dbReference type="NCBI Taxonomy" id="1100"/>
    <lineage>
        <taxon>Bacteria</taxon>
        <taxon>Pseudomonadati</taxon>
        <taxon>Chlorobiota</taxon>
        <taxon>Chlorobiia</taxon>
        <taxon>Chlorobiales</taxon>
        <taxon>Chlorobiaceae</taxon>
        <taxon>Chlorobium/Pelodictyon group</taxon>
        <taxon>Pelodictyon</taxon>
    </lineage>
</organism>
<dbReference type="GO" id="GO:0030170">
    <property type="term" value="F:pyridoxal phosphate binding"/>
    <property type="evidence" value="ECO:0007669"/>
    <property type="project" value="InterPro"/>
</dbReference>
<dbReference type="Gene3D" id="3.40.640.10">
    <property type="entry name" value="Type I PLP-dependent aspartate aminotransferase-like (Major domain)"/>
    <property type="match status" value="1"/>
</dbReference>
<comment type="similarity">
    <text evidence="2 6">Belongs to the class-I pyridoxal-phosphate-dependent aminotransferase family.</text>
</comment>
<evidence type="ECO:0000256" key="4">
    <source>
        <dbReference type="ARBA" id="ARBA00022679"/>
    </source>
</evidence>
<dbReference type="Pfam" id="PF00155">
    <property type="entry name" value="Aminotran_1_2"/>
    <property type="match status" value="1"/>
</dbReference>
<proteinExistence type="inferred from homology"/>
<evidence type="ECO:0000256" key="6">
    <source>
        <dbReference type="RuleBase" id="RU000481"/>
    </source>
</evidence>
<comment type="cofactor">
    <cofactor evidence="1 6">
        <name>pyridoxal 5'-phosphate</name>
        <dbReference type="ChEBI" id="CHEBI:597326"/>
    </cofactor>
</comment>
<dbReference type="PROSITE" id="PS00105">
    <property type="entry name" value="AA_TRANSFER_CLASS_1"/>
    <property type="match status" value="1"/>
</dbReference>
<evidence type="ECO:0000313" key="8">
    <source>
        <dbReference type="EMBL" id="KZK75270.1"/>
    </source>
</evidence>
<evidence type="ECO:0000313" key="9">
    <source>
        <dbReference type="Proteomes" id="UP000076481"/>
    </source>
</evidence>
<evidence type="ECO:0000256" key="2">
    <source>
        <dbReference type="ARBA" id="ARBA00007441"/>
    </source>
</evidence>
<dbReference type="AlphaFoldDB" id="A0A165MI41"/>
<dbReference type="CDD" id="cd00609">
    <property type="entry name" value="AAT_like"/>
    <property type="match status" value="1"/>
</dbReference>
<dbReference type="InterPro" id="IPR004838">
    <property type="entry name" value="NHTrfase_class1_PyrdxlP-BS"/>
</dbReference>
<dbReference type="Proteomes" id="UP000076481">
    <property type="component" value="Unassembled WGS sequence"/>
</dbReference>
<dbReference type="RefSeq" id="WP_303680626.1">
    <property type="nucleotide sequence ID" value="NZ_LVWG01000003.1"/>
</dbReference>
<name>A0A165MI41_PELLU</name>
<evidence type="ECO:0000259" key="7">
    <source>
        <dbReference type="Pfam" id="PF00155"/>
    </source>
</evidence>
<dbReference type="GO" id="GO:0006520">
    <property type="term" value="P:amino acid metabolic process"/>
    <property type="evidence" value="ECO:0007669"/>
    <property type="project" value="InterPro"/>
</dbReference>
<evidence type="ECO:0000256" key="1">
    <source>
        <dbReference type="ARBA" id="ARBA00001933"/>
    </source>
</evidence>
<dbReference type="Gene3D" id="3.90.1150.10">
    <property type="entry name" value="Aspartate Aminotransferase, domain 1"/>
    <property type="match status" value="1"/>
</dbReference>
<dbReference type="EMBL" id="LVWG01000003">
    <property type="protein sequence ID" value="KZK75270.1"/>
    <property type="molecule type" value="Genomic_DNA"/>
</dbReference>
<dbReference type="PANTHER" id="PTHR46383">
    <property type="entry name" value="ASPARTATE AMINOTRANSFERASE"/>
    <property type="match status" value="1"/>
</dbReference>
<reference evidence="8 9" key="1">
    <citation type="submission" date="2016-03" db="EMBL/GenBank/DDBJ databases">
        <title>Speciation and ecological success in dimly lit waters: horizontal gene transfer in a green sulfur bacteria bloom unveiled by metagenomic assembly.</title>
        <authorList>
            <person name="Llorens-Mares T."/>
            <person name="Liu Z."/>
            <person name="Allen L.Z."/>
            <person name="Rusch D.B."/>
            <person name="Craig M.T."/>
            <person name="Dupont C.L."/>
            <person name="Bryant D.A."/>
            <person name="Casamayor E.O."/>
        </authorList>
    </citation>
    <scope>NUCLEOTIDE SEQUENCE [LARGE SCALE GENOMIC DNA]</scope>
    <source>
        <strain evidence="8">CIII</strain>
    </source>
</reference>
<dbReference type="InterPro" id="IPR050596">
    <property type="entry name" value="AspAT/PAT-like"/>
</dbReference>
<feature type="domain" description="Aminotransferase class I/classII large" evidence="7">
    <location>
        <begin position="39"/>
        <end position="397"/>
    </location>
</feature>
<dbReference type="GO" id="GO:0008483">
    <property type="term" value="F:transaminase activity"/>
    <property type="evidence" value="ECO:0007669"/>
    <property type="project" value="UniProtKB-KW"/>
</dbReference>
<evidence type="ECO:0000256" key="5">
    <source>
        <dbReference type="ARBA" id="ARBA00022898"/>
    </source>
</evidence>
<protein>
    <recommendedName>
        <fullName evidence="6">Aminotransferase</fullName>
        <ecNumber evidence="6">2.6.1.-</ecNumber>
    </recommendedName>
</protein>
<dbReference type="InterPro" id="IPR015424">
    <property type="entry name" value="PyrdxlP-dep_Trfase"/>
</dbReference>
<evidence type="ECO:0000256" key="3">
    <source>
        <dbReference type="ARBA" id="ARBA00022576"/>
    </source>
</evidence>
<dbReference type="EC" id="2.6.1.-" evidence="6"/>